<evidence type="ECO:0000313" key="3">
    <source>
        <dbReference type="Proteomes" id="UP000009168"/>
    </source>
</evidence>
<gene>
    <name evidence="2" type="ORF">TTHERM_00091740</name>
</gene>
<dbReference type="Proteomes" id="UP000009168">
    <property type="component" value="Unassembled WGS sequence"/>
</dbReference>
<dbReference type="EMBL" id="GG662749">
    <property type="protein sequence ID" value="EAR92581.1"/>
    <property type="molecule type" value="Genomic_DNA"/>
</dbReference>
<proteinExistence type="predicted"/>
<organism evidence="2 3">
    <name type="scientific">Tetrahymena thermophila (strain SB210)</name>
    <dbReference type="NCBI Taxonomy" id="312017"/>
    <lineage>
        <taxon>Eukaryota</taxon>
        <taxon>Sar</taxon>
        <taxon>Alveolata</taxon>
        <taxon>Ciliophora</taxon>
        <taxon>Intramacronucleata</taxon>
        <taxon>Oligohymenophorea</taxon>
        <taxon>Hymenostomatida</taxon>
        <taxon>Tetrahymenina</taxon>
        <taxon>Tetrahymenidae</taxon>
        <taxon>Tetrahymena</taxon>
    </lineage>
</organism>
<protein>
    <submittedName>
        <fullName evidence="2">Uncharacterized protein</fullName>
    </submittedName>
</protein>
<dbReference type="RefSeq" id="XP_001012826.1">
    <property type="nucleotide sequence ID" value="XM_001012826.3"/>
</dbReference>
<keyword evidence="3" id="KW-1185">Reference proteome</keyword>
<name>Q236B9_TETTS</name>
<dbReference type="AlphaFoldDB" id="Q236B9"/>
<evidence type="ECO:0000256" key="1">
    <source>
        <dbReference type="SAM" id="MobiDB-lite"/>
    </source>
</evidence>
<dbReference type="InParanoid" id="Q236B9"/>
<dbReference type="HOGENOM" id="CLU_668170_0_0_1"/>
<dbReference type="GeneID" id="7838009"/>
<dbReference type="KEGG" id="tet:TTHERM_00091740"/>
<feature type="region of interest" description="Disordered" evidence="1">
    <location>
        <begin position="274"/>
        <end position="301"/>
    </location>
</feature>
<evidence type="ECO:0000313" key="2">
    <source>
        <dbReference type="EMBL" id="EAR92581.1"/>
    </source>
</evidence>
<accession>Q236B9</accession>
<dbReference type="OMA" id="IAYEFIM"/>
<sequence length="412" mass="47132">MDFLGVIQWVMDVQQYPDSYKDEIEKLKTECFNLSTLIKTIGEDQIPQLYQNQIKKHLEEAETLLKNVNHKVGIMQSVFSMLSGQQTIQKLKEAKDNIHNTIINLNAWISSIMYSTNNMGSISDLRVSKVKKFNSNDSEKDLKNDNTAASTASSLQVPATLVDQLDPTYQQESEDEGENIFGNSKKLNIDITLDKNANIYDLFEEFKINTKQSFSLKLDPKVFFTFERITYIKLADDNKDVNRISREHADLELIEIEQTEDSHSQTVTLQVPMSAAEKQQQKEKQNHQSQSENKTNTKEDDQFATCVEGFSDGEGDEMFGKGNKETPAKKQKHYYVSIACKGPNGIFVYRKRENQQIQDELSKKKLIKDMKLIEAGQWVKVAKGEKALLFNSDSFAILKCDKITISYTIKIE</sequence>
<reference evidence="3" key="1">
    <citation type="journal article" date="2006" name="PLoS Biol.">
        <title>Macronuclear genome sequence of the ciliate Tetrahymena thermophila, a model eukaryote.</title>
        <authorList>
            <person name="Eisen J.A."/>
            <person name="Coyne R.S."/>
            <person name="Wu M."/>
            <person name="Wu D."/>
            <person name="Thiagarajan M."/>
            <person name="Wortman J.R."/>
            <person name="Badger J.H."/>
            <person name="Ren Q."/>
            <person name="Amedeo P."/>
            <person name="Jones K.M."/>
            <person name="Tallon L.J."/>
            <person name="Delcher A.L."/>
            <person name="Salzberg S.L."/>
            <person name="Silva J.C."/>
            <person name="Haas B.J."/>
            <person name="Majoros W.H."/>
            <person name="Farzad M."/>
            <person name="Carlton J.M."/>
            <person name="Smith R.K. Jr."/>
            <person name="Garg J."/>
            <person name="Pearlman R.E."/>
            <person name="Karrer K.M."/>
            <person name="Sun L."/>
            <person name="Manning G."/>
            <person name="Elde N.C."/>
            <person name="Turkewitz A.P."/>
            <person name="Asai D.J."/>
            <person name="Wilkes D.E."/>
            <person name="Wang Y."/>
            <person name="Cai H."/>
            <person name="Collins K."/>
            <person name="Stewart B.A."/>
            <person name="Lee S.R."/>
            <person name="Wilamowska K."/>
            <person name="Weinberg Z."/>
            <person name="Ruzzo W.L."/>
            <person name="Wloga D."/>
            <person name="Gaertig J."/>
            <person name="Frankel J."/>
            <person name="Tsao C.-C."/>
            <person name="Gorovsky M.A."/>
            <person name="Keeling P.J."/>
            <person name="Waller R.F."/>
            <person name="Patron N.J."/>
            <person name="Cherry J.M."/>
            <person name="Stover N.A."/>
            <person name="Krieger C.J."/>
            <person name="del Toro C."/>
            <person name="Ryder H.F."/>
            <person name="Williamson S.C."/>
            <person name="Barbeau R.A."/>
            <person name="Hamilton E.P."/>
            <person name="Orias E."/>
        </authorList>
    </citation>
    <scope>NUCLEOTIDE SEQUENCE [LARGE SCALE GENOMIC DNA]</scope>
    <source>
        <strain evidence="3">SB210</strain>
    </source>
</reference>